<feature type="domain" description="DUF1659" evidence="1">
    <location>
        <begin position="12"/>
        <end position="50"/>
    </location>
</feature>
<reference evidence="2 3" key="2">
    <citation type="journal article" date="2014" name="Genome Announc.">
        <title>Complete Genome Sequence of Coprothermobacter proteolyticus DSM 5265.</title>
        <authorList>
            <person name="Alexiev A."/>
            <person name="Coil D.A."/>
            <person name="Badger J.H."/>
            <person name="Enticknap J."/>
            <person name="Ward N."/>
            <person name="Robb F.T."/>
            <person name="Eisen J.A."/>
        </authorList>
    </citation>
    <scope>NUCLEOTIDE SEQUENCE [LARGE SCALE GENOMIC DNA]</scope>
    <source>
        <strain evidence="3">ATCC 35245 / DSM 5265 / OCM 4 / BT</strain>
    </source>
</reference>
<evidence type="ECO:0000259" key="1">
    <source>
        <dbReference type="Pfam" id="PF07872"/>
    </source>
</evidence>
<dbReference type="AlphaFoldDB" id="B5Y7N1"/>
<organism evidence="2 3">
    <name type="scientific">Coprothermobacter proteolyticus (strain ATCC 35245 / DSM 5265 / OCM 4 / BT)</name>
    <dbReference type="NCBI Taxonomy" id="309798"/>
    <lineage>
        <taxon>Bacteria</taxon>
        <taxon>Pseudomonadati</taxon>
        <taxon>Coprothermobacterota</taxon>
        <taxon>Coprothermobacteria</taxon>
        <taxon>Coprothermobacterales</taxon>
        <taxon>Coprothermobacteraceae</taxon>
        <taxon>Coprothermobacter</taxon>
    </lineage>
</organism>
<dbReference type="InterPro" id="IPR012454">
    <property type="entry name" value="DUF1659"/>
</dbReference>
<reference evidence="3" key="1">
    <citation type="submission" date="2008-08" db="EMBL/GenBank/DDBJ databases">
        <title>The complete genome sequence of Coprothermobacter proteolyticus strain ATCC 5245 / DSM 5265 / BT.</title>
        <authorList>
            <person name="Dodson R.J."/>
            <person name="Durkin A.S."/>
            <person name="Wu M."/>
            <person name="Eisen J."/>
            <person name="Sutton G."/>
        </authorList>
    </citation>
    <scope>NUCLEOTIDE SEQUENCE [LARGE SCALE GENOMIC DNA]</scope>
    <source>
        <strain evidence="3">ATCC 35245 / DSM 5265 / OCM 4 / BT</strain>
    </source>
</reference>
<dbReference type="EMBL" id="CP001145">
    <property type="protein sequence ID" value="ACI18216.1"/>
    <property type="molecule type" value="Genomic_DNA"/>
</dbReference>
<gene>
    <name evidence="2" type="ordered locus">COPRO5265_0412</name>
</gene>
<evidence type="ECO:0000313" key="3">
    <source>
        <dbReference type="Proteomes" id="UP000001732"/>
    </source>
</evidence>
<keyword evidence="3" id="KW-1185">Reference proteome</keyword>
<protein>
    <recommendedName>
        <fullName evidence="1">DUF1659 domain-containing protein</fullName>
    </recommendedName>
</protein>
<dbReference type="Pfam" id="PF07872">
    <property type="entry name" value="DUF1659"/>
    <property type="match status" value="1"/>
</dbReference>
<dbReference type="KEGG" id="cpo:COPRO5265_0412"/>
<sequence length="54" mass="5930">MWLNSEGKKRLWSLNNIDPTATATSIMELTNALGTLTTRVTTGVQLMVVNNLLP</sequence>
<evidence type="ECO:0000313" key="2">
    <source>
        <dbReference type="EMBL" id="ACI18216.1"/>
    </source>
</evidence>
<name>B5Y7N1_COPPD</name>
<dbReference type="Proteomes" id="UP000001732">
    <property type="component" value="Chromosome"/>
</dbReference>
<proteinExistence type="predicted"/>
<dbReference type="STRING" id="309798.COPRO5265_0412"/>
<accession>B5Y7N1</accession>